<gene>
    <name evidence="4" type="ORF">JXQ802_LOCUS24623</name>
    <name evidence="3" type="ORF">PYM288_LOCUS16991</name>
    <name evidence="2" type="ORF">ZHD862_LOCUS10369</name>
</gene>
<dbReference type="EMBL" id="CAJNOT010000370">
    <property type="protein sequence ID" value="CAF0958074.1"/>
    <property type="molecule type" value="Genomic_DNA"/>
</dbReference>
<sequence length="136" mass="16031">MIVTTVPTNVFEQFLSSYKENRHFNDNNNEMHSILVYIGLITVILFFLLVIFSLICRCMKMLDDKTVTIEKKKKQLRQRQYRTMSLTDRQKFLSQVSSSSLSANYHTNKSFERPSLLSTDRKLQYQKQNLLALLNV</sequence>
<evidence type="ECO:0000313" key="4">
    <source>
        <dbReference type="EMBL" id="CAF1204733.1"/>
    </source>
</evidence>
<dbReference type="AlphaFoldDB" id="A0A814WQA2"/>
<evidence type="ECO:0000313" key="2">
    <source>
        <dbReference type="EMBL" id="CAF0958074.1"/>
    </source>
</evidence>
<proteinExistence type="predicted"/>
<evidence type="ECO:0000256" key="1">
    <source>
        <dbReference type="SAM" id="Phobius"/>
    </source>
</evidence>
<organism evidence="4 5">
    <name type="scientific">Rotaria sordida</name>
    <dbReference type="NCBI Taxonomy" id="392033"/>
    <lineage>
        <taxon>Eukaryota</taxon>
        <taxon>Metazoa</taxon>
        <taxon>Spiralia</taxon>
        <taxon>Gnathifera</taxon>
        <taxon>Rotifera</taxon>
        <taxon>Eurotatoria</taxon>
        <taxon>Bdelloidea</taxon>
        <taxon>Philodinida</taxon>
        <taxon>Philodinidae</taxon>
        <taxon>Rotaria</taxon>
    </lineage>
</organism>
<feature type="transmembrane region" description="Helical" evidence="1">
    <location>
        <begin position="34"/>
        <end position="55"/>
    </location>
</feature>
<keyword evidence="1" id="KW-1133">Transmembrane helix</keyword>
<reference evidence="4" key="1">
    <citation type="submission" date="2021-02" db="EMBL/GenBank/DDBJ databases">
        <authorList>
            <person name="Nowell W R."/>
        </authorList>
    </citation>
    <scope>NUCLEOTIDE SEQUENCE</scope>
</reference>
<dbReference type="EMBL" id="CAJNOL010000806">
    <property type="protein sequence ID" value="CAF1204733.1"/>
    <property type="molecule type" value="Genomic_DNA"/>
</dbReference>
<dbReference type="EMBL" id="CAJNOH010000463">
    <property type="protein sequence ID" value="CAF1047965.1"/>
    <property type="molecule type" value="Genomic_DNA"/>
</dbReference>
<name>A0A814WQA2_9BILA</name>
<accession>A0A814WQA2</accession>
<dbReference type="Proteomes" id="UP000663864">
    <property type="component" value="Unassembled WGS sequence"/>
</dbReference>
<dbReference type="Proteomes" id="UP000663870">
    <property type="component" value="Unassembled WGS sequence"/>
</dbReference>
<keyword evidence="1" id="KW-0472">Membrane</keyword>
<keyword evidence="5" id="KW-1185">Reference proteome</keyword>
<dbReference type="Proteomes" id="UP000663854">
    <property type="component" value="Unassembled WGS sequence"/>
</dbReference>
<keyword evidence="1" id="KW-0812">Transmembrane</keyword>
<evidence type="ECO:0000313" key="3">
    <source>
        <dbReference type="EMBL" id="CAF1047965.1"/>
    </source>
</evidence>
<comment type="caution">
    <text evidence="4">The sequence shown here is derived from an EMBL/GenBank/DDBJ whole genome shotgun (WGS) entry which is preliminary data.</text>
</comment>
<evidence type="ECO:0000313" key="5">
    <source>
        <dbReference type="Proteomes" id="UP000663870"/>
    </source>
</evidence>
<protein>
    <submittedName>
        <fullName evidence="4">Uncharacterized protein</fullName>
    </submittedName>
</protein>